<gene>
    <name evidence="1" type="ORF">E2C01_026314</name>
</gene>
<accession>A0A5B7EIF4</accession>
<sequence>MKGAWEQYSPDTFKIQYNTDALTATVLYDNTECYMCAVSCVVFSRQAFSTLNTNLVPYLSSQLPSPSCHQHLPLPLAACLNPKHVLYSCSYFLNYDRQYDHSSVALQTLCLWS</sequence>
<evidence type="ECO:0000313" key="2">
    <source>
        <dbReference type="Proteomes" id="UP000324222"/>
    </source>
</evidence>
<proteinExistence type="predicted"/>
<keyword evidence="2" id="KW-1185">Reference proteome</keyword>
<organism evidence="1 2">
    <name type="scientific">Portunus trituberculatus</name>
    <name type="common">Swimming crab</name>
    <name type="synonym">Neptunus trituberculatus</name>
    <dbReference type="NCBI Taxonomy" id="210409"/>
    <lineage>
        <taxon>Eukaryota</taxon>
        <taxon>Metazoa</taxon>
        <taxon>Ecdysozoa</taxon>
        <taxon>Arthropoda</taxon>
        <taxon>Crustacea</taxon>
        <taxon>Multicrustacea</taxon>
        <taxon>Malacostraca</taxon>
        <taxon>Eumalacostraca</taxon>
        <taxon>Eucarida</taxon>
        <taxon>Decapoda</taxon>
        <taxon>Pleocyemata</taxon>
        <taxon>Brachyura</taxon>
        <taxon>Eubrachyura</taxon>
        <taxon>Portunoidea</taxon>
        <taxon>Portunidae</taxon>
        <taxon>Portuninae</taxon>
        <taxon>Portunus</taxon>
    </lineage>
</organism>
<reference evidence="1 2" key="1">
    <citation type="submission" date="2019-05" db="EMBL/GenBank/DDBJ databases">
        <title>Another draft genome of Portunus trituberculatus and its Hox gene families provides insights of decapod evolution.</title>
        <authorList>
            <person name="Jeong J.-H."/>
            <person name="Song I."/>
            <person name="Kim S."/>
            <person name="Choi T."/>
            <person name="Kim D."/>
            <person name="Ryu S."/>
            <person name="Kim W."/>
        </authorList>
    </citation>
    <scope>NUCLEOTIDE SEQUENCE [LARGE SCALE GENOMIC DNA]</scope>
    <source>
        <tissue evidence="1">Muscle</tissue>
    </source>
</reference>
<comment type="caution">
    <text evidence="1">The sequence shown here is derived from an EMBL/GenBank/DDBJ whole genome shotgun (WGS) entry which is preliminary data.</text>
</comment>
<dbReference type="EMBL" id="VSRR010002734">
    <property type="protein sequence ID" value="MPC32976.1"/>
    <property type="molecule type" value="Genomic_DNA"/>
</dbReference>
<protein>
    <submittedName>
        <fullName evidence="1">Uncharacterized protein</fullName>
    </submittedName>
</protein>
<name>A0A5B7EIF4_PORTR</name>
<evidence type="ECO:0000313" key="1">
    <source>
        <dbReference type="EMBL" id="MPC32976.1"/>
    </source>
</evidence>
<dbReference type="Proteomes" id="UP000324222">
    <property type="component" value="Unassembled WGS sequence"/>
</dbReference>
<dbReference type="AlphaFoldDB" id="A0A5B7EIF4"/>